<organism evidence="8 9">
    <name type="scientific">Candidatus Phocaeicola excrementipullorum</name>
    <dbReference type="NCBI Taxonomy" id="2838731"/>
    <lineage>
        <taxon>Bacteria</taxon>
        <taxon>Pseudomonadati</taxon>
        <taxon>Bacteroidota</taxon>
        <taxon>Bacteroidia</taxon>
        <taxon>Bacteroidales</taxon>
        <taxon>Bacteroidaceae</taxon>
        <taxon>Phocaeicola</taxon>
    </lineage>
</organism>
<dbReference type="EMBL" id="JAHLFJ010000021">
    <property type="protein sequence ID" value="MBU3855286.1"/>
    <property type="molecule type" value="Genomic_DNA"/>
</dbReference>
<evidence type="ECO:0000256" key="1">
    <source>
        <dbReference type="ARBA" id="ARBA00004442"/>
    </source>
</evidence>
<dbReference type="PANTHER" id="PTHR30026">
    <property type="entry name" value="OUTER MEMBRANE PROTEIN TOLC"/>
    <property type="match status" value="1"/>
</dbReference>
<keyword evidence="7" id="KW-0998">Cell outer membrane</keyword>
<evidence type="ECO:0000256" key="4">
    <source>
        <dbReference type="ARBA" id="ARBA00022452"/>
    </source>
</evidence>
<comment type="subcellular location">
    <subcellularLocation>
        <location evidence="1">Cell outer membrane</location>
    </subcellularLocation>
</comment>
<evidence type="ECO:0000256" key="2">
    <source>
        <dbReference type="ARBA" id="ARBA00007613"/>
    </source>
</evidence>
<reference evidence="8" key="1">
    <citation type="journal article" date="2021" name="PeerJ">
        <title>Extensive microbial diversity within the chicken gut microbiome revealed by metagenomics and culture.</title>
        <authorList>
            <person name="Gilroy R."/>
            <person name="Ravi A."/>
            <person name="Getino M."/>
            <person name="Pursley I."/>
            <person name="Horton D.L."/>
            <person name="Alikhan N.F."/>
            <person name="Baker D."/>
            <person name="Gharbi K."/>
            <person name="Hall N."/>
            <person name="Watson M."/>
            <person name="Adriaenssens E.M."/>
            <person name="Foster-Nyarko E."/>
            <person name="Jarju S."/>
            <person name="Secka A."/>
            <person name="Antonio M."/>
            <person name="Oren A."/>
            <person name="Chaudhuri R.R."/>
            <person name="La Ragione R."/>
            <person name="Hildebrand F."/>
            <person name="Pallen M.J."/>
        </authorList>
    </citation>
    <scope>NUCLEOTIDE SEQUENCE</scope>
    <source>
        <strain evidence="8">8470</strain>
    </source>
</reference>
<name>A0A948X228_9BACT</name>
<evidence type="ECO:0000313" key="8">
    <source>
        <dbReference type="EMBL" id="MBU3855286.1"/>
    </source>
</evidence>
<evidence type="ECO:0000256" key="7">
    <source>
        <dbReference type="ARBA" id="ARBA00023237"/>
    </source>
</evidence>
<dbReference type="AlphaFoldDB" id="A0A948X228"/>
<comment type="similarity">
    <text evidence="2">Belongs to the outer membrane factor (OMF) (TC 1.B.17) family.</text>
</comment>
<dbReference type="Proteomes" id="UP000784286">
    <property type="component" value="Unassembled WGS sequence"/>
</dbReference>
<reference evidence="8" key="2">
    <citation type="submission" date="2021-04" db="EMBL/GenBank/DDBJ databases">
        <authorList>
            <person name="Gilroy R."/>
        </authorList>
    </citation>
    <scope>NUCLEOTIDE SEQUENCE</scope>
    <source>
        <strain evidence="8">8470</strain>
    </source>
</reference>
<dbReference type="GO" id="GO:1990281">
    <property type="term" value="C:efflux pump complex"/>
    <property type="evidence" value="ECO:0007669"/>
    <property type="project" value="TreeGrafter"/>
</dbReference>
<dbReference type="GO" id="GO:0015562">
    <property type="term" value="F:efflux transmembrane transporter activity"/>
    <property type="evidence" value="ECO:0007669"/>
    <property type="project" value="InterPro"/>
</dbReference>
<keyword evidence="4" id="KW-1134">Transmembrane beta strand</keyword>
<dbReference type="Gene3D" id="1.20.1600.10">
    <property type="entry name" value="Outer membrane efflux proteins (OEP)"/>
    <property type="match status" value="1"/>
</dbReference>
<sequence length="484" mass="55545">MKHLFLTIFFAASLSGNAGAERLTLGDAIRMAQAHSPEAQAAEHTYRAAYWSYRSFRANYLPEVNLVSEPYLNRQINRVTQPDGTELFVRQNQLITDLGLQISQNVWFTGGNLFVQTSTQRMDEFGSHTTAYNSLPVTIGYRQSLFGYNSLKWNRRIEPVRFREAKKTYAETLELIAARTCELFFSLAAAQANLDIARSNYASADTLYRYAKGRYDIGSITENEMLQLEVNKLNEETNMMKAQVEVEDAMLTFRSFLGIREETVIEAVPEDSIPRFEVPLTEAMEQAYRHSPEPDTYRRMKLESKSSLAQARADRGLKADLYLRFGLSQTAGRLADSWRDPLDQQYVSLSLVVPILDWGRGRGKVRVAKSNVSLVETQTEQGMNDFELNVRKMVRQFNLQARQVEVAARTDETARRRYEVALRLYLMGKSTVLDLNAAISEKDTARRNCIEAMKTYWTLYYGLRSMTQYDFEHDCPLTERLPEI</sequence>
<dbReference type="Pfam" id="PF02321">
    <property type="entry name" value="OEP"/>
    <property type="match status" value="2"/>
</dbReference>
<accession>A0A948X228</accession>
<dbReference type="SUPFAM" id="SSF56954">
    <property type="entry name" value="Outer membrane efflux proteins (OEP)"/>
    <property type="match status" value="1"/>
</dbReference>
<evidence type="ECO:0000256" key="3">
    <source>
        <dbReference type="ARBA" id="ARBA00022448"/>
    </source>
</evidence>
<evidence type="ECO:0000256" key="5">
    <source>
        <dbReference type="ARBA" id="ARBA00022692"/>
    </source>
</evidence>
<keyword evidence="5" id="KW-0812">Transmembrane</keyword>
<gene>
    <name evidence="8" type="ORF">H9928_01765</name>
</gene>
<dbReference type="PANTHER" id="PTHR30026:SF20">
    <property type="entry name" value="OUTER MEMBRANE PROTEIN TOLC"/>
    <property type="match status" value="1"/>
</dbReference>
<dbReference type="GO" id="GO:0009279">
    <property type="term" value="C:cell outer membrane"/>
    <property type="evidence" value="ECO:0007669"/>
    <property type="project" value="UniProtKB-SubCell"/>
</dbReference>
<dbReference type="InterPro" id="IPR051906">
    <property type="entry name" value="TolC-like"/>
</dbReference>
<keyword evidence="6" id="KW-0472">Membrane</keyword>
<dbReference type="InterPro" id="IPR003423">
    <property type="entry name" value="OMP_efflux"/>
</dbReference>
<protein>
    <submittedName>
        <fullName evidence="8">TolC family protein</fullName>
    </submittedName>
</protein>
<keyword evidence="3" id="KW-0813">Transport</keyword>
<evidence type="ECO:0000256" key="6">
    <source>
        <dbReference type="ARBA" id="ARBA00023136"/>
    </source>
</evidence>
<proteinExistence type="inferred from homology"/>
<dbReference type="GO" id="GO:0015288">
    <property type="term" value="F:porin activity"/>
    <property type="evidence" value="ECO:0007669"/>
    <property type="project" value="TreeGrafter"/>
</dbReference>
<comment type="caution">
    <text evidence="8">The sequence shown here is derived from an EMBL/GenBank/DDBJ whole genome shotgun (WGS) entry which is preliminary data.</text>
</comment>
<evidence type="ECO:0000313" key="9">
    <source>
        <dbReference type="Proteomes" id="UP000784286"/>
    </source>
</evidence>